<protein>
    <submittedName>
        <fullName evidence="1">Uncharacterized protein</fullName>
    </submittedName>
</protein>
<evidence type="ECO:0000313" key="2">
    <source>
        <dbReference type="Proteomes" id="UP001626550"/>
    </source>
</evidence>
<keyword evidence="2" id="KW-1185">Reference proteome</keyword>
<accession>A0ABD2PNS0</accession>
<organism evidence="1 2">
    <name type="scientific">Cichlidogyrus casuarinus</name>
    <dbReference type="NCBI Taxonomy" id="1844966"/>
    <lineage>
        <taxon>Eukaryota</taxon>
        <taxon>Metazoa</taxon>
        <taxon>Spiralia</taxon>
        <taxon>Lophotrochozoa</taxon>
        <taxon>Platyhelminthes</taxon>
        <taxon>Monogenea</taxon>
        <taxon>Monopisthocotylea</taxon>
        <taxon>Dactylogyridea</taxon>
        <taxon>Ancyrocephalidae</taxon>
        <taxon>Cichlidogyrus</taxon>
    </lineage>
</organism>
<evidence type="ECO:0000313" key="1">
    <source>
        <dbReference type="EMBL" id="KAL3308081.1"/>
    </source>
</evidence>
<reference evidence="1 2" key="1">
    <citation type="submission" date="2024-11" db="EMBL/GenBank/DDBJ databases">
        <title>Adaptive evolution of stress response genes in parasites aligns with host niche diversity.</title>
        <authorList>
            <person name="Hahn C."/>
            <person name="Resl P."/>
        </authorList>
    </citation>
    <scope>NUCLEOTIDE SEQUENCE [LARGE SCALE GENOMIC DNA]</scope>
    <source>
        <strain evidence="1">EGGRZ-B1_66</strain>
        <tissue evidence="1">Body</tissue>
    </source>
</reference>
<feature type="non-terminal residue" evidence="1">
    <location>
        <position position="77"/>
    </location>
</feature>
<dbReference type="AlphaFoldDB" id="A0ABD2PNS0"/>
<name>A0ABD2PNS0_9PLAT</name>
<dbReference type="Proteomes" id="UP001626550">
    <property type="component" value="Unassembled WGS sequence"/>
</dbReference>
<sequence length="77" mass="8711">MEEMRRTLNRIETSANVLLTPLDSNAANAAPTSSQKQISQELATVRDKWTHVNQLLNGQCEEIAKAFVQATIFHEHY</sequence>
<comment type="caution">
    <text evidence="1">The sequence shown here is derived from an EMBL/GenBank/DDBJ whole genome shotgun (WGS) entry which is preliminary data.</text>
</comment>
<dbReference type="EMBL" id="JBJKFK010005915">
    <property type="protein sequence ID" value="KAL3308081.1"/>
    <property type="molecule type" value="Genomic_DNA"/>
</dbReference>
<gene>
    <name evidence="1" type="ORF">Ciccas_013392</name>
</gene>
<proteinExistence type="predicted"/>